<feature type="domain" description="Flagellar M-ring N-terminal" evidence="12">
    <location>
        <begin position="57"/>
        <end position="231"/>
    </location>
</feature>
<reference evidence="14 15" key="1">
    <citation type="submission" date="2018-08" db="EMBL/GenBank/DDBJ databases">
        <title>Genomic Encyclopedia of Type Strains, Phase IV (KMG-IV): sequencing the most valuable type-strain genomes for metagenomic binning, comparative biology and taxonomic classification.</title>
        <authorList>
            <person name="Goeker M."/>
        </authorList>
    </citation>
    <scope>NUCLEOTIDE SEQUENCE [LARGE SCALE GENOMIC DNA]</scope>
    <source>
        <strain evidence="14 15">DSM 25527</strain>
    </source>
</reference>
<dbReference type="AlphaFoldDB" id="A0A397P856"/>
<dbReference type="Proteomes" id="UP000266568">
    <property type="component" value="Unassembled WGS sequence"/>
</dbReference>
<dbReference type="GO" id="GO:0003774">
    <property type="term" value="F:cytoskeletal motor activity"/>
    <property type="evidence" value="ECO:0007669"/>
    <property type="project" value="InterPro"/>
</dbReference>
<dbReference type="InterPro" id="IPR043427">
    <property type="entry name" value="YscJ/FliF"/>
</dbReference>
<evidence type="ECO:0000256" key="7">
    <source>
        <dbReference type="ARBA" id="ARBA00023136"/>
    </source>
</evidence>
<comment type="caution">
    <text evidence="14">The sequence shown here is derived from an EMBL/GenBank/DDBJ whole genome shotgun (WGS) entry which is preliminary data.</text>
</comment>
<feature type="compositionally biased region" description="Low complexity" evidence="10">
    <location>
        <begin position="343"/>
        <end position="361"/>
    </location>
</feature>
<dbReference type="GO" id="GO:0005886">
    <property type="term" value="C:plasma membrane"/>
    <property type="evidence" value="ECO:0007669"/>
    <property type="project" value="UniProtKB-SubCell"/>
</dbReference>
<keyword evidence="6 11" id="KW-1133">Transmembrane helix</keyword>
<dbReference type="PANTHER" id="PTHR30046">
    <property type="entry name" value="FLAGELLAR M-RING PROTEIN"/>
    <property type="match status" value="1"/>
</dbReference>
<keyword evidence="15" id="KW-1185">Reference proteome</keyword>
<evidence type="ECO:0000259" key="13">
    <source>
        <dbReference type="Pfam" id="PF08345"/>
    </source>
</evidence>
<keyword evidence="8 9" id="KW-0975">Bacterial flagellum</keyword>
<evidence type="ECO:0000259" key="12">
    <source>
        <dbReference type="Pfam" id="PF01514"/>
    </source>
</evidence>
<dbReference type="RefSeq" id="WP_119036158.1">
    <property type="nucleotide sequence ID" value="NZ_QXDC01000003.1"/>
</dbReference>
<comment type="similarity">
    <text evidence="3 9">Belongs to the FliF family.</text>
</comment>
<keyword evidence="4" id="KW-1003">Cell membrane</keyword>
<evidence type="ECO:0000256" key="9">
    <source>
        <dbReference type="PIRNR" id="PIRNR004862"/>
    </source>
</evidence>
<evidence type="ECO:0000256" key="5">
    <source>
        <dbReference type="ARBA" id="ARBA00022692"/>
    </source>
</evidence>
<dbReference type="InterPro" id="IPR045851">
    <property type="entry name" value="AMP-bd_C_sf"/>
</dbReference>
<dbReference type="NCBIfam" id="TIGR00206">
    <property type="entry name" value="fliF"/>
    <property type="match status" value="1"/>
</dbReference>
<dbReference type="Pfam" id="PF01514">
    <property type="entry name" value="YscJ_FliF"/>
    <property type="match status" value="1"/>
</dbReference>
<keyword evidence="5 11" id="KW-0812">Transmembrane</keyword>
<evidence type="ECO:0000256" key="11">
    <source>
        <dbReference type="SAM" id="Phobius"/>
    </source>
</evidence>
<feature type="compositionally biased region" description="Gly residues" evidence="10">
    <location>
        <begin position="510"/>
        <end position="520"/>
    </location>
</feature>
<evidence type="ECO:0000256" key="8">
    <source>
        <dbReference type="ARBA" id="ARBA00023143"/>
    </source>
</evidence>
<evidence type="ECO:0000313" key="14">
    <source>
        <dbReference type="EMBL" id="RIA44513.1"/>
    </source>
</evidence>
<comment type="function">
    <text evidence="9">The M ring may be actively involved in energy transduction.</text>
</comment>
<feature type="region of interest" description="Disordered" evidence="10">
    <location>
        <begin position="305"/>
        <end position="370"/>
    </location>
</feature>
<dbReference type="Gene3D" id="3.30.300.30">
    <property type="match status" value="1"/>
</dbReference>
<evidence type="ECO:0000256" key="4">
    <source>
        <dbReference type="ARBA" id="ARBA00022475"/>
    </source>
</evidence>
<dbReference type="GO" id="GO:0071973">
    <property type="term" value="P:bacterial-type flagellum-dependent cell motility"/>
    <property type="evidence" value="ECO:0007669"/>
    <property type="project" value="InterPro"/>
</dbReference>
<protein>
    <recommendedName>
        <fullName evidence="9">Flagellar M-ring protein</fullName>
    </recommendedName>
</protein>
<dbReference type="InterPro" id="IPR000067">
    <property type="entry name" value="FlgMring_FliF"/>
</dbReference>
<dbReference type="Pfam" id="PF08345">
    <property type="entry name" value="YscJ_FliF_C"/>
    <property type="match status" value="1"/>
</dbReference>
<evidence type="ECO:0000256" key="6">
    <source>
        <dbReference type="ARBA" id="ARBA00022989"/>
    </source>
</evidence>
<feature type="transmembrane region" description="Helical" evidence="11">
    <location>
        <begin position="461"/>
        <end position="483"/>
    </location>
</feature>
<dbReference type="EMBL" id="QXDC01000003">
    <property type="protein sequence ID" value="RIA44513.1"/>
    <property type="molecule type" value="Genomic_DNA"/>
</dbReference>
<feature type="region of interest" description="Disordered" evidence="10">
    <location>
        <begin position="502"/>
        <end position="522"/>
    </location>
</feature>
<evidence type="ECO:0000256" key="3">
    <source>
        <dbReference type="ARBA" id="ARBA00007971"/>
    </source>
</evidence>
<evidence type="ECO:0000256" key="10">
    <source>
        <dbReference type="SAM" id="MobiDB-lite"/>
    </source>
</evidence>
<sequence>MTTAVTPAVAPALPERFANPLKQIGSLIAQPAVKRSLPLILMIGLIAAAGLAWMMLSTPPQRTLFSGLPDADKAAVVQALDQANIDNHIDNGTGAVTVANDDYSRARMLLASQDLPKSAPGGYAILDNLPMGVSRAVEGERLRQARESEMAQSIEEIDAVAEARVHLAMPEHSVFVRDQAAPSASVILKLQPGRALSDAQVRSVVNLVASSVPGMTPDAVTVVDQMGALLTKHDGSGSSTAAGNERIAFQQRVEDKYRQQLAQLLTPLVGADNFSTEVQAEVNLDETQASSESYNDGALRAEQGNWTTKGSDTAPAGGIPGALSNTPPPASTIAAAAPPPAAAPAAATPAPTATAAGTTPAGPMPDAMKASDNYSRDYALGKQVSVTRQAPGEIKRLSVAVLLRQPDGKPRGKAEIAQIEQLVKAAVGYDASRSDQVTVISRSFADAAESDAGQPWYEAGWLPMVARNVTAILIALLVLILGVRPLSKALLKKREEAGVRAALGRPIGSPQGGGDGGAHGGEVSIDMLESSRGYDDRVGLVRGFTRDNPTRAALAVRDMIKADAE</sequence>
<dbReference type="PANTHER" id="PTHR30046:SF0">
    <property type="entry name" value="FLAGELLAR M-RING PROTEIN"/>
    <property type="match status" value="1"/>
</dbReference>
<name>A0A397P856_9SPHN</name>
<organism evidence="14 15">
    <name type="scientific">Hephaestia caeni</name>
    <dbReference type="NCBI Taxonomy" id="645617"/>
    <lineage>
        <taxon>Bacteria</taxon>
        <taxon>Pseudomonadati</taxon>
        <taxon>Pseudomonadota</taxon>
        <taxon>Alphaproteobacteria</taxon>
        <taxon>Sphingomonadales</taxon>
        <taxon>Sphingomonadaceae</taxon>
        <taxon>Hephaestia</taxon>
    </lineage>
</organism>
<evidence type="ECO:0000256" key="2">
    <source>
        <dbReference type="ARBA" id="ARBA00004651"/>
    </source>
</evidence>
<dbReference type="InterPro" id="IPR006182">
    <property type="entry name" value="FliF_N_dom"/>
</dbReference>
<comment type="subcellular location">
    <subcellularLocation>
        <location evidence="1 9">Bacterial flagellum basal body</location>
    </subcellularLocation>
    <subcellularLocation>
        <location evidence="2">Cell membrane</location>
        <topology evidence="2">Multi-pass membrane protein</topology>
    </subcellularLocation>
</comment>
<feature type="domain" description="Flagellar M-ring C-terminal" evidence="13">
    <location>
        <begin position="265"/>
        <end position="444"/>
    </location>
</feature>
<proteinExistence type="inferred from homology"/>
<keyword evidence="14" id="KW-0966">Cell projection</keyword>
<dbReference type="PRINTS" id="PR01009">
    <property type="entry name" value="FLGMRINGFLIF"/>
</dbReference>
<dbReference type="GO" id="GO:0009431">
    <property type="term" value="C:bacterial-type flagellum basal body, MS ring"/>
    <property type="evidence" value="ECO:0007669"/>
    <property type="project" value="InterPro"/>
</dbReference>
<gene>
    <name evidence="14" type="ORF">DFR49_2758</name>
</gene>
<dbReference type="InterPro" id="IPR013556">
    <property type="entry name" value="Flag_M-ring_C"/>
</dbReference>
<evidence type="ECO:0000256" key="1">
    <source>
        <dbReference type="ARBA" id="ARBA00004117"/>
    </source>
</evidence>
<keyword evidence="14" id="KW-0969">Cilium</keyword>
<dbReference type="PIRSF" id="PIRSF004862">
    <property type="entry name" value="FliF"/>
    <property type="match status" value="1"/>
</dbReference>
<dbReference type="OrthoDB" id="9807026at2"/>
<keyword evidence="14" id="KW-0282">Flagellum</keyword>
<keyword evidence="7 11" id="KW-0472">Membrane</keyword>
<accession>A0A397P856</accession>
<evidence type="ECO:0000313" key="15">
    <source>
        <dbReference type="Proteomes" id="UP000266568"/>
    </source>
</evidence>
<feature type="transmembrane region" description="Helical" evidence="11">
    <location>
        <begin position="37"/>
        <end position="56"/>
    </location>
</feature>